<evidence type="ECO:0000256" key="6">
    <source>
        <dbReference type="SAM" id="SignalP"/>
    </source>
</evidence>
<evidence type="ECO:0000259" key="8">
    <source>
        <dbReference type="Pfam" id="PF08541"/>
    </source>
</evidence>
<dbReference type="PIRSF" id="PIRSF036417">
    <property type="entry name" value="3-ktacl-CoA_syn"/>
    <property type="match status" value="1"/>
</dbReference>
<keyword evidence="2 4" id="KW-0808">Transferase</keyword>
<dbReference type="GO" id="GO:0016747">
    <property type="term" value="F:acyltransferase activity, transferring groups other than amino-acyl groups"/>
    <property type="evidence" value="ECO:0007669"/>
    <property type="project" value="InterPro"/>
</dbReference>
<dbReference type="UniPathway" id="UPA00094"/>
<dbReference type="InterPro" id="IPR012392">
    <property type="entry name" value="3-ktacl-CoA_syn"/>
</dbReference>
<feature type="domain" description="Beta-ketoacyl-[acyl-carrier-protein] synthase III C-terminal" evidence="8">
    <location>
        <begin position="332"/>
        <end position="412"/>
    </location>
</feature>
<comment type="pathway">
    <text evidence="4">Lipid metabolism; fatty acid biosynthesis.</text>
</comment>
<feature type="active site" evidence="5">
    <location>
        <position position="171"/>
    </location>
</feature>
<dbReference type="GO" id="GO:0006633">
    <property type="term" value="P:fatty acid biosynthetic process"/>
    <property type="evidence" value="ECO:0007669"/>
    <property type="project" value="UniProtKB-UniPathway"/>
</dbReference>
<dbReference type="InterPro" id="IPR013747">
    <property type="entry name" value="ACP_syn_III_C"/>
</dbReference>
<evidence type="ECO:0000256" key="5">
    <source>
        <dbReference type="PIRSR" id="PIRSR036417-1"/>
    </source>
</evidence>
<name>A0A835RBS6_VANPL</name>
<proteinExistence type="inferred from homology"/>
<dbReference type="Pfam" id="PF08392">
    <property type="entry name" value="FAE1_CUT1_RppA"/>
    <property type="match status" value="1"/>
</dbReference>
<feature type="active site" evidence="5">
    <location>
        <position position="371"/>
    </location>
</feature>
<feature type="active site" evidence="5">
    <location>
        <position position="334"/>
    </location>
</feature>
<reference evidence="9 10" key="1">
    <citation type="journal article" date="2020" name="Nat. Food">
        <title>A phased Vanilla planifolia genome enables genetic improvement of flavour and production.</title>
        <authorList>
            <person name="Hasing T."/>
            <person name="Tang H."/>
            <person name="Brym M."/>
            <person name="Khazi F."/>
            <person name="Huang T."/>
            <person name="Chambers A.H."/>
        </authorList>
    </citation>
    <scope>NUCLEOTIDE SEQUENCE [LARGE SCALE GENOMIC DNA]</scope>
    <source>
        <tissue evidence="9">Leaf</tissue>
    </source>
</reference>
<protein>
    <recommendedName>
        <fullName evidence="4">3-ketoacyl-CoA synthase</fullName>
        <ecNumber evidence="4">2.3.1.-</ecNumber>
    </recommendedName>
</protein>
<feature type="signal peptide" evidence="6">
    <location>
        <begin position="1"/>
        <end position="25"/>
    </location>
</feature>
<dbReference type="Proteomes" id="UP000639772">
    <property type="component" value="Unassembled WGS sequence"/>
</dbReference>
<dbReference type="GO" id="GO:0016020">
    <property type="term" value="C:membrane"/>
    <property type="evidence" value="ECO:0007669"/>
    <property type="project" value="InterPro"/>
</dbReference>
<evidence type="ECO:0000313" key="9">
    <source>
        <dbReference type="EMBL" id="KAG0486256.1"/>
    </source>
</evidence>
<comment type="caution">
    <text evidence="9">The sequence shown here is derived from an EMBL/GenBank/DDBJ whole genome shotgun (WGS) entry which is preliminary data.</text>
</comment>
<dbReference type="OrthoDB" id="329835at2759"/>
<dbReference type="InterPro" id="IPR013601">
    <property type="entry name" value="FAE1_typ3_polyketide_synth"/>
</dbReference>
<feature type="active site" evidence="5">
    <location>
        <position position="338"/>
    </location>
</feature>
<evidence type="ECO:0000256" key="4">
    <source>
        <dbReference type="PIRNR" id="PIRNR036417"/>
    </source>
</evidence>
<feature type="chain" id="PRO_5032297600" description="3-ketoacyl-CoA synthase" evidence="6">
    <location>
        <begin position="26"/>
        <end position="476"/>
    </location>
</feature>
<accession>A0A835RBS6</accession>
<dbReference type="PANTHER" id="PTHR31561">
    <property type="entry name" value="3-KETOACYL-COA SYNTHASE"/>
    <property type="match status" value="1"/>
</dbReference>
<gene>
    <name evidence="9" type="ORF">HPP92_008351</name>
</gene>
<organism evidence="9 10">
    <name type="scientific">Vanilla planifolia</name>
    <name type="common">Vanilla</name>
    <dbReference type="NCBI Taxonomy" id="51239"/>
    <lineage>
        <taxon>Eukaryota</taxon>
        <taxon>Viridiplantae</taxon>
        <taxon>Streptophyta</taxon>
        <taxon>Embryophyta</taxon>
        <taxon>Tracheophyta</taxon>
        <taxon>Spermatophyta</taxon>
        <taxon>Magnoliopsida</taxon>
        <taxon>Liliopsida</taxon>
        <taxon>Asparagales</taxon>
        <taxon>Orchidaceae</taxon>
        <taxon>Vanilloideae</taxon>
        <taxon>Vanilleae</taxon>
        <taxon>Vanilla</taxon>
    </lineage>
</organism>
<dbReference type="SUPFAM" id="SSF53901">
    <property type="entry name" value="Thiolase-like"/>
    <property type="match status" value="1"/>
</dbReference>
<dbReference type="Gene3D" id="3.40.47.10">
    <property type="match status" value="1"/>
</dbReference>
<evidence type="ECO:0000256" key="1">
    <source>
        <dbReference type="ARBA" id="ARBA00005531"/>
    </source>
</evidence>
<feature type="domain" description="FAE" evidence="7">
    <location>
        <begin position="27"/>
        <end position="315"/>
    </location>
</feature>
<dbReference type="Pfam" id="PF08541">
    <property type="entry name" value="ACP_syn_III_C"/>
    <property type="match status" value="1"/>
</dbReference>
<evidence type="ECO:0000256" key="3">
    <source>
        <dbReference type="ARBA" id="ARBA00023315"/>
    </source>
</evidence>
<keyword evidence="3 4" id="KW-0012">Acyltransferase</keyword>
<evidence type="ECO:0000256" key="2">
    <source>
        <dbReference type="ARBA" id="ARBA00022679"/>
    </source>
</evidence>
<keyword evidence="6" id="KW-0732">Signal</keyword>
<dbReference type="EC" id="2.3.1.-" evidence="4"/>
<dbReference type="EMBL" id="JADCNM010000004">
    <property type="protein sequence ID" value="KAG0486256.1"/>
    <property type="molecule type" value="Genomic_DNA"/>
</dbReference>
<comment type="similarity">
    <text evidence="1 4">Belongs to the thiolase-like superfamily. Chalcone/stilbene synthases family.</text>
</comment>
<feature type="active site" evidence="5">
    <location>
        <position position="251"/>
    </location>
</feature>
<evidence type="ECO:0000313" key="10">
    <source>
        <dbReference type="Proteomes" id="UP000639772"/>
    </source>
</evidence>
<dbReference type="InterPro" id="IPR016039">
    <property type="entry name" value="Thiolase-like"/>
</dbReference>
<feature type="active site" evidence="5">
    <location>
        <position position="367"/>
    </location>
</feature>
<dbReference type="CDD" id="cd00831">
    <property type="entry name" value="CHS_like"/>
    <property type="match status" value="1"/>
</dbReference>
<sequence length="476" mass="52902">MEILALLSTLLFFHSLLVLLCKVLAAWRHGECYLVDYVCFKPSEDRKLPTDVCGEIITRNPCLGVDEYRFLLKVIVGSGLGESTYGPRSIIEGREAHPSQSDALSEMDSCFHAVLDDLFRRVGPQLVPSAVDVLVVNVSMFSSAPSLAARIVHRHGLRENVAVYNLSGMGCSAGLVSVDLVRNVFKARRNRVALVVTSECITPNWYTGNRRSMMLGNCLFRSGGCAALLTNDPRLGRSSGKMRLLQLVRTHLGRDDAAHACAKQMEDEEGRHGFHLSRDLPTAAARAFFENLRELAPRILPVVEIARFLLASLRKNKQSDEFRCGVDMRTGVDHFCLHTGGKAVIEGVGSAMGLDEKHLEPARMTLHRFGNTSASSVWYVLGYIEAKKKLRKGQRVLMVTFGSGFKCNSCLWVVMRDMEDAGAWEDCIEEYPPKTMVNPFMDKYGWINEPNAEATVQMLKQCMARDSSLAKPPLTL</sequence>
<evidence type="ECO:0000259" key="7">
    <source>
        <dbReference type="Pfam" id="PF08392"/>
    </source>
</evidence>
<dbReference type="AlphaFoldDB" id="A0A835RBS6"/>